<evidence type="ECO:0000259" key="1">
    <source>
        <dbReference type="Pfam" id="PF00561"/>
    </source>
</evidence>
<reference evidence="3" key="1">
    <citation type="journal article" date="2019" name="Int. J. Syst. Evol. Microbiol.">
        <title>The Global Catalogue of Microorganisms (GCM) 10K type strain sequencing project: providing services to taxonomists for standard genome sequencing and annotation.</title>
        <authorList>
            <consortium name="The Broad Institute Genomics Platform"/>
            <consortium name="The Broad Institute Genome Sequencing Center for Infectious Disease"/>
            <person name="Wu L."/>
            <person name="Ma J."/>
        </authorList>
    </citation>
    <scope>NUCLEOTIDE SEQUENCE [LARGE SCALE GENOMIC DNA]</scope>
    <source>
        <strain evidence="3">JCM 17933</strain>
    </source>
</reference>
<accession>A0ABP8Q257</accession>
<comment type="caution">
    <text evidence="2">The sequence shown here is derived from an EMBL/GenBank/DDBJ whole genome shotgun (WGS) entry which is preliminary data.</text>
</comment>
<dbReference type="Pfam" id="PF00561">
    <property type="entry name" value="Abhydrolase_1"/>
    <property type="match status" value="1"/>
</dbReference>
<dbReference type="InterPro" id="IPR050471">
    <property type="entry name" value="AB_hydrolase"/>
</dbReference>
<dbReference type="EMBL" id="BAABHF010000021">
    <property type="protein sequence ID" value="GAA4496096.1"/>
    <property type="molecule type" value="Genomic_DNA"/>
</dbReference>
<dbReference type="Gene3D" id="3.40.50.1820">
    <property type="entry name" value="alpha/beta hydrolase"/>
    <property type="match status" value="1"/>
</dbReference>
<dbReference type="SUPFAM" id="SSF53474">
    <property type="entry name" value="alpha/beta-Hydrolases"/>
    <property type="match status" value="1"/>
</dbReference>
<gene>
    <name evidence="2" type="ORF">GCM10023191_037610</name>
</gene>
<proteinExistence type="predicted"/>
<protein>
    <submittedName>
        <fullName evidence="2">Alpha/beta fold hydrolase</fullName>
    </submittedName>
</protein>
<dbReference type="InterPro" id="IPR000073">
    <property type="entry name" value="AB_hydrolase_1"/>
</dbReference>
<dbReference type="Proteomes" id="UP001500503">
    <property type="component" value="Unassembled WGS sequence"/>
</dbReference>
<name>A0ABP8Q257_9ACTN</name>
<keyword evidence="2" id="KW-0378">Hydrolase</keyword>
<dbReference type="GO" id="GO:0016787">
    <property type="term" value="F:hydrolase activity"/>
    <property type="evidence" value="ECO:0007669"/>
    <property type="project" value="UniProtKB-KW"/>
</dbReference>
<evidence type="ECO:0000313" key="3">
    <source>
        <dbReference type="Proteomes" id="UP001500503"/>
    </source>
</evidence>
<feature type="domain" description="AB hydrolase-1" evidence="1">
    <location>
        <begin position="50"/>
        <end position="148"/>
    </location>
</feature>
<evidence type="ECO:0000313" key="2">
    <source>
        <dbReference type="EMBL" id="GAA4496096.1"/>
    </source>
</evidence>
<organism evidence="2 3">
    <name type="scientific">Actinoallomurus oryzae</name>
    <dbReference type="NCBI Taxonomy" id="502180"/>
    <lineage>
        <taxon>Bacteria</taxon>
        <taxon>Bacillati</taxon>
        <taxon>Actinomycetota</taxon>
        <taxon>Actinomycetes</taxon>
        <taxon>Streptosporangiales</taxon>
        <taxon>Thermomonosporaceae</taxon>
        <taxon>Actinoallomurus</taxon>
    </lineage>
</organism>
<dbReference type="PANTHER" id="PTHR43433">
    <property type="entry name" value="HYDROLASE, ALPHA/BETA FOLD FAMILY PROTEIN"/>
    <property type="match status" value="1"/>
</dbReference>
<sequence length="274" mass="29764">MKGRAEGPRARRRGADGTMEGMIVQPLTLYSMDGVRIDAGHLPGADGLCVVLAHGFTGNRRLPAPRRIAAALNRVAGVIAIDLRGHGRSGGLSTAGDREILDVDAAVRHARHLGYERVALVGFSMGGMIVIRHAALLGGVDAVVSVSAPARWYYRDTRPMRRAHWAIERRSGRVAVRLARRTRITPRGWVREPEAPYAVAGRISPVPLLVVHGDSDPFLPVEHAEQLYDAAGEPRELWVEPGFGHAEGAMTRALMGRIGDWAAARSLENRRSHS</sequence>
<dbReference type="InterPro" id="IPR029058">
    <property type="entry name" value="AB_hydrolase_fold"/>
</dbReference>
<keyword evidence="3" id="KW-1185">Reference proteome</keyword>
<dbReference type="PANTHER" id="PTHR43433:SF3">
    <property type="entry name" value="NON-HEME CHLOROPEROXIDASE"/>
    <property type="match status" value="1"/>
</dbReference>